<proteinExistence type="inferred from homology"/>
<dbReference type="OrthoDB" id="3821113at2759"/>
<gene>
    <name evidence="2" type="ORF">NliqN6_6854</name>
</gene>
<name>A0A8H3U0H0_9TREE</name>
<accession>A0A8H3U0H0</accession>
<comment type="similarity">
    <text evidence="1">Belongs to the VPS26 family.</text>
</comment>
<sequence length="316" mass="36130">MASLFGFGATPVEVDIKLANEESRRQVELKHSGGAGANGSSAGAVTTASGEKKEMCPVYYDAESVGGVVTVRVKDGKKLVHEGIRLELVGAIEMFYDRGKDYEFLSLSQELAAPSEMRQAQTFEFNFKNVEKQYESYSGINVKLRYFLRVTIARRMGDVIKEREIWVHSYRMPPDANMAIKMEVGIEDCLHIEFEYNKAKYHLKDVIVGKIYFLLVRIKIKHMELSIIRRETTGAPPNVYNESETITKFEIMDGAPVRGETIPIRLFLGGFELTPTFRDVNKKFSTRYYLNLVLVDEENRRYFKSSEITIFRIPEN</sequence>
<reference evidence="2" key="1">
    <citation type="submission" date="2020-07" db="EMBL/GenBank/DDBJ databases">
        <title>Draft Genome Sequence of a Deep-Sea Yeast, Naganishia (Cryptococcus) liquefaciens strain N6.</title>
        <authorList>
            <person name="Han Y.W."/>
            <person name="Kajitani R."/>
            <person name="Morimoto H."/>
            <person name="Parhat M."/>
            <person name="Tsubouchi H."/>
            <person name="Bakenova O."/>
            <person name="Ogata M."/>
            <person name="Argunhan B."/>
            <person name="Aoki R."/>
            <person name="Kajiwara S."/>
            <person name="Itoh T."/>
            <person name="Iwasaki H."/>
        </authorList>
    </citation>
    <scope>NUCLEOTIDE SEQUENCE</scope>
    <source>
        <strain evidence="2">N6</strain>
    </source>
</reference>
<dbReference type="Proteomes" id="UP000620104">
    <property type="component" value="Unassembled WGS sequence"/>
</dbReference>
<dbReference type="Pfam" id="PF03643">
    <property type="entry name" value="Vps26"/>
    <property type="match status" value="1"/>
</dbReference>
<organism evidence="2 3">
    <name type="scientific">Naganishia liquefaciens</name>
    <dbReference type="NCBI Taxonomy" id="104408"/>
    <lineage>
        <taxon>Eukaryota</taxon>
        <taxon>Fungi</taxon>
        <taxon>Dikarya</taxon>
        <taxon>Basidiomycota</taxon>
        <taxon>Agaricomycotina</taxon>
        <taxon>Tremellomycetes</taxon>
        <taxon>Filobasidiales</taxon>
        <taxon>Filobasidiaceae</taxon>
        <taxon>Naganishia</taxon>
    </lineage>
</organism>
<dbReference type="InterPro" id="IPR028934">
    <property type="entry name" value="Vps26-related"/>
</dbReference>
<dbReference type="PANTHER" id="PTHR12233">
    <property type="entry name" value="VACUOLAR PROTEIN SORTING 26 RELATED"/>
    <property type="match status" value="1"/>
</dbReference>
<dbReference type="FunFam" id="2.60.40.640:FF:000010">
    <property type="entry name" value="Vacuolar protein sorting-associated protein 26"/>
    <property type="match status" value="1"/>
</dbReference>
<protein>
    <recommendedName>
        <fullName evidence="4">Vacuolar protein sorting-associated protein 26</fullName>
    </recommendedName>
</protein>
<evidence type="ECO:0000313" key="3">
    <source>
        <dbReference type="Proteomes" id="UP000620104"/>
    </source>
</evidence>
<dbReference type="AlphaFoldDB" id="A0A8H3U0H0"/>
<evidence type="ECO:0008006" key="4">
    <source>
        <dbReference type="Google" id="ProtNLM"/>
    </source>
</evidence>
<evidence type="ECO:0000313" key="2">
    <source>
        <dbReference type="EMBL" id="GHJ90452.1"/>
    </source>
</evidence>
<dbReference type="GO" id="GO:0006886">
    <property type="term" value="P:intracellular protein transport"/>
    <property type="evidence" value="ECO:0007669"/>
    <property type="project" value="InterPro"/>
</dbReference>
<comment type="caution">
    <text evidence="2">The sequence shown here is derived from an EMBL/GenBank/DDBJ whole genome shotgun (WGS) entry which is preliminary data.</text>
</comment>
<keyword evidence="3" id="KW-1185">Reference proteome</keyword>
<evidence type="ECO:0000256" key="1">
    <source>
        <dbReference type="ARBA" id="ARBA00009100"/>
    </source>
</evidence>
<dbReference type="EMBL" id="BLZA01000058">
    <property type="protein sequence ID" value="GHJ90452.1"/>
    <property type="molecule type" value="Genomic_DNA"/>
</dbReference>
<dbReference type="InterPro" id="IPR014752">
    <property type="entry name" value="Arrestin-like_C"/>
</dbReference>
<dbReference type="Gene3D" id="2.60.40.640">
    <property type="match status" value="2"/>
</dbReference>